<comment type="subcellular location">
    <subcellularLocation>
        <location evidence="1">Membrane</location>
    </subcellularLocation>
</comment>
<accession>A0A2G8TFU3</accession>
<proteinExistence type="inferred from homology"/>
<dbReference type="SMART" id="SM00283">
    <property type="entry name" value="MA"/>
    <property type="match status" value="1"/>
</dbReference>
<dbReference type="SMART" id="SM00304">
    <property type="entry name" value="HAMP"/>
    <property type="match status" value="1"/>
</dbReference>
<protein>
    <submittedName>
        <fullName evidence="9">Chemotaxis protein</fullName>
    </submittedName>
</protein>
<feature type="transmembrane region" description="Helical" evidence="6">
    <location>
        <begin position="334"/>
        <end position="353"/>
    </location>
</feature>
<dbReference type="InterPro" id="IPR051310">
    <property type="entry name" value="MCP_chemotaxis"/>
</dbReference>
<keyword evidence="6" id="KW-0812">Transmembrane</keyword>
<dbReference type="InterPro" id="IPR004089">
    <property type="entry name" value="MCPsignal_dom"/>
</dbReference>
<evidence type="ECO:0000256" key="6">
    <source>
        <dbReference type="SAM" id="Phobius"/>
    </source>
</evidence>
<dbReference type="Pfam" id="PF17201">
    <property type="entry name" value="Cache_3-Cache_2"/>
    <property type="match status" value="1"/>
</dbReference>
<evidence type="ECO:0000313" key="10">
    <source>
        <dbReference type="Proteomes" id="UP000230390"/>
    </source>
</evidence>
<dbReference type="Proteomes" id="UP000230390">
    <property type="component" value="Unassembled WGS sequence"/>
</dbReference>
<keyword evidence="2" id="KW-0488">Methylation</keyword>
<sequence>MRSNSFNPSTWGVGAKITALTFTLVGVILGALVLAFSMTTATLLQDGAEHDVKGELRGVVNMVEMFNKAVTSQVASFARVLTASFEPDFVLDAATSVDVAGKQVPVLTNGGKPVNLDFTIPDRFTAQTGGNATIFVSTGDDFVRVSTSVKKENGERAIGTLLDRTHAAYPLLRAGKSYIGLATLFGKQYITEYDPIKDSSGAVIGVLYVGVDISADLAALKAKIKEIKFGDTGYLFVLSSAPGKTYGDALVHPTRQGANILGTKDASGREFVKEMLEKKTGVITYPWLNAEKGETSPRDKMVAYATFKDWNWLIAGGTYKDEITREANELRNRFIVIGLVALGVFALVLYLVVRATITRPLLRAQNAATQIADGDLTASIDSSQRDEIGRLAQAMNGISASLSSVVGKVRDGAEQIATASREISSGNLDLCVRTEQQAANLAATATSMEQLTVTVKQNADNARQANQMALNASSVAGQGGAMVAKVIDTMDAINQSSRKISDIISVIDGIAFQTNILALNAAVEAARAGDQGRGFAVVATEVRNLAQRSAAAAKEIKTLIGASVDQVDAGSKLVADAGVTMNEVLASVGRVTGIMAEITAASVEQSNGIEHVNRAINEMDQVTQQNAALVEEASAASEAMQEQAGALADSVRLFKLDRAGHADSLPVSRALALR</sequence>
<dbReference type="PANTHER" id="PTHR43531:SF14">
    <property type="entry name" value="METHYL-ACCEPTING CHEMOTAXIS PROTEIN I-RELATED"/>
    <property type="match status" value="1"/>
</dbReference>
<comment type="similarity">
    <text evidence="3">Belongs to the methyl-accepting chemotaxis (MCP) protein family.</text>
</comment>
<dbReference type="GO" id="GO:0006935">
    <property type="term" value="P:chemotaxis"/>
    <property type="evidence" value="ECO:0007669"/>
    <property type="project" value="TreeGrafter"/>
</dbReference>
<dbReference type="Pfam" id="PF00015">
    <property type="entry name" value="MCPsignal"/>
    <property type="match status" value="1"/>
</dbReference>
<evidence type="ECO:0000256" key="4">
    <source>
        <dbReference type="PROSITE-ProRule" id="PRU00284"/>
    </source>
</evidence>
<comment type="caution">
    <text evidence="9">The sequence shown here is derived from an EMBL/GenBank/DDBJ whole genome shotgun (WGS) entry which is preliminary data.</text>
</comment>
<keyword evidence="10" id="KW-1185">Reference proteome</keyword>
<dbReference type="Pfam" id="PF00672">
    <property type="entry name" value="HAMP"/>
    <property type="match status" value="1"/>
</dbReference>
<dbReference type="SUPFAM" id="SSF103190">
    <property type="entry name" value="Sensory domain-like"/>
    <property type="match status" value="1"/>
</dbReference>
<dbReference type="CDD" id="cd11386">
    <property type="entry name" value="MCP_signal"/>
    <property type="match status" value="1"/>
</dbReference>
<dbReference type="CDD" id="cd06225">
    <property type="entry name" value="HAMP"/>
    <property type="match status" value="1"/>
</dbReference>
<dbReference type="SUPFAM" id="SSF58104">
    <property type="entry name" value="Methyl-accepting chemotaxis protein (MCP) signaling domain"/>
    <property type="match status" value="1"/>
</dbReference>
<evidence type="ECO:0000313" key="9">
    <source>
        <dbReference type="EMBL" id="PIL44883.1"/>
    </source>
</evidence>
<evidence type="ECO:0000259" key="7">
    <source>
        <dbReference type="PROSITE" id="PS50111"/>
    </source>
</evidence>
<feature type="coiled-coil region" evidence="5">
    <location>
        <begin position="612"/>
        <end position="639"/>
    </location>
</feature>
<keyword evidence="4" id="KW-0807">Transducer</keyword>
<keyword evidence="6" id="KW-0472">Membrane</keyword>
<evidence type="ECO:0000256" key="5">
    <source>
        <dbReference type="SAM" id="Coils"/>
    </source>
</evidence>
<feature type="domain" description="Methyl-accepting transducer" evidence="7">
    <location>
        <begin position="412"/>
        <end position="641"/>
    </location>
</feature>
<dbReference type="GO" id="GO:0004888">
    <property type="term" value="F:transmembrane signaling receptor activity"/>
    <property type="evidence" value="ECO:0007669"/>
    <property type="project" value="TreeGrafter"/>
</dbReference>
<dbReference type="CDD" id="cd12912">
    <property type="entry name" value="PDC2_MCP_like"/>
    <property type="match status" value="1"/>
</dbReference>
<dbReference type="InterPro" id="IPR029151">
    <property type="entry name" value="Sensor-like_sf"/>
</dbReference>
<evidence type="ECO:0000256" key="1">
    <source>
        <dbReference type="ARBA" id="ARBA00004370"/>
    </source>
</evidence>
<dbReference type="GO" id="GO:0007165">
    <property type="term" value="P:signal transduction"/>
    <property type="evidence" value="ECO:0007669"/>
    <property type="project" value="UniProtKB-KW"/>
</dbReference>
<dbReference type="InterPro" id="IPR003660">
    <property type="entry name" value="HAMP_dom"/>
</dbReference>
<organism evidence="9 10">
    <name type="scientific">Massilia eurypsychrophila</name>
    <dbReference type="NCBI Taxonomy" id="1485217"/>
    <lineage>
        <taxon>Bacteria</taxon>
        <taxon>Pseudomonadati</taxon>
        <taxon>Pseudomonadota</taxon>
        <taxon>Betaproteobacteria</taxon>
        <taxon>Burkholderiales</taxon>
        <taxon>Oxalobacteraceae</taxon>
        <taxon>Telluria group</taxon>
        <taxon>Massilia</taxon>
    </lineage>
</organism>
<dbReference type="PROSITE" id="PS50111">
    <property type="entry name" value="CHEMOTAXIS_TRANSDUC_2"/>
    <property type="match status" value="1"/>
</dbReference>
<dbReference type="RefSeq" id="WP_099788388.1">
    <property type="nucleotide sequence ID" value="NZ_JBHLYV010000032.1"/>
</dbReference>
<dbReference type="InterPro" id="IPR033462">
    <property type="entry name" value="Cache_3-Cache_2"/>
</dbReference>
<evidence type="ECO:0000256" key="2">
    <source>
        <dbReference type="ARBA" id="ARBA00022481"/>
    </source>
</evidence>
<dbReference type="Gene3D" id="3.30.450.20">
    <property type="entry name" value="PAS domain"/>
    <property type="match status" value="1"/>
</dbReference>
<reference evidence="9 10" key="1">
    <citation type="submission" date="2017-10" db="EMBL/GenBank/DDBJ databases">
        <title>Massilia psychrophilum sp. nov., a novel purple-pigmented bacterium isolated from Tianshan glacier, Xinjiang Municipality, China.</title>
        <authorList>
            <person name="Wang H."/>
        </authorList>
    </citation>
    <scope>NUCLEOTIDE SEQUENCE [LARGE SCALE GENOMIC DNA]</scope>
    <source>
        <strain evidence="9 10">JCM 30074</strain>
    </source>
</reference>
<feature type="domain" description="HAMP" evidence="8">
    <location>
        <begin position="355"/>
        <end position="407"/>
    </location>
</feature>
<keyword evidence="5" id="KW-0175">Coiled coil</keyword>
<dbReference type="EMBL" id="PDOC01000005">
    <property type="protein sequence ID" value="PIL44883.1"/>
    <property type="molecule type" value="Genomic_DNA"/>
</dbReference>
<feature type="transmembrane region" description="Helical" evidence="6">
    <location>
        <begin position="20"/>
        <end position="44"/>
    </location>
</feature>
<keyword evidence="6" id="KW-1133">Transmembrane helix</keyword>
<dbReference type="PROSITE" id="PS50885">
    <property type="entry name" value="HAMP"/>
    <property type="match status" value="1"/>
</dbReference>
<name>A0A2G8TFU3_9BURK</name>
<dbReference type="FunFam" id="1.10.287.950:FF:000001">
    <property type="entry name" value="Methyl-accepting chemotaxis sensory transducer"/>
    <property type="match status" value="1"/>
</dbReference>
<dbReference type="Gene3D" id="1.10.287.950">
    <property type="entry name" value="Methyl-accepting chemotaxis protein"/>
    <property type="match status" value="1"/>
</dbReference>
<gene>
    <name evidence="9" type="ORF">CR105_10390</name>
</gene>
<dbReference type="OrthoDB" id="9763018at2"/>
<evidence type="ECO:0000259" key="8">
    <source>
        <dbReference type="PROSITE" id="PS50885"/>
    </source>
</evidence>
<evidence type="ECO:0000256" key="3">
    <source>
        <dbReference type="ARBA" id="ARBA00029447"/>
    </source>
</evidence>
<dbReference type="AlphaFoldDB" id="A0A2G8TFU3"/>
<dbReference type="PANTHER" id="PTHR43531">
    <property type="entry name" value="PROTEIN ICFG"/>
    <property type="match status" value="1"/>
</dbReference>
<dbReference type="GO" id="GO:0005886">
    <property type="term" value="C:plasma membrane"/>
    <property type="evidence" value="ECO:0007669"/>
    <property type="project" value="TreeGrafter"/>
</dbReference>